<dbReference type="GO" id="GO:0005789">
    <property type="term" value="C:endoplasmic reticulum membrane"/>
    <property type="evidence" value="ECO:0007669"/>
    <property type="project" value="TreeGrafter"/>
</dbReference>
<dbReference type="Proteomes" id="UP000054359">
    <property type="component" value="Unassembled WGS sequence"/>
</dbReference>
<dbReference type="AlphaFoldDB" id="A0A087SZ68"/>
<evidence type="ECO:0000256" key="8">
    <source>
        <dbReference type="RuleBase" id="RU365066"/>
    </source>
</evidence>
<dbReference type="EMBL" id="KK112634">
    <property type="protein sequence ID" value="KFM58157.1"/>
    <property type="molecule type" value="Genomic_DNA"/>
</dbReference>
<accession>A0A087SZ68</accession>
<dbReference type="GO" id="GO:0006506">
    <property type="term" value="P:GPI anchor biosynthetic process"/>
    <property type="evidence" value="ECO:0007669"/>
    <property type="project" value="UniProtKB-KW"/>
</dbReference>
<comment type="subcellular location">
    <subcellularLocation>
        <location evidence="1">Endomembrane system</location>
        <topology evidence="1">Multi-pass membrane protein</topology>
    </subcellularLocation>
    <subcellularLocation>
        <location evidence="8">Golgi apparatus membrane</location>
        <topology evidence="8">Multi-pass membrane protein</topology>
    </subcellularLocation>
</comment>
<keyword evidence="7 8" id="KW-0472">Membrane</keyword>
<dbReference type="STRING" id="407821.A0A087SZ68"/>
<evidence type="ECO:0000256" key="1">
    <source>
        <dbReference type="ARBA" id="ARBA00004127"/>
    </source>
</evidence>
<feature type="transmembrane region" description="Helical" evidence="8">
    <location>
        <begin position="60"/>
        <end position="78"/>
    </location>
</feature>
<gene>
    <name evidence="9" type="ORF">X975_10185</name>
</gene>
<dbReference type="InterPro" id="IPR007217">
    <property type="entry name" value="Per1-like"/>
</dbReference>
<dbReference type="OrthoDB" id="419770at2759"/>
<feature type="transmembrane region" description="Helical" evidence="8">
    <location>
        <begin position="27"/>
        <end position="44"/>
    </location>
</feature>
<comment type="similarity">
    <text evidence="2 8">Belongs to the PGAP3 family.</text>
</comment>
<dbReference type="PANTHER" id="PTHR13148">
    <property type="entry name" value="PER1-RELATED"/>
    <property type="match status" value="1"/>
</dbReference>
<reference evidence="9 10" key="1">
    <citation type="submission" date="2013-11" db="EMBL/GenBank/DDBJ databases">
        <title>Genome sequencing of Stegodyphus mimosarum.</title>
        <authorList>
            <person name="Bechsgaard J."/>
        </authorList>
    </citation>
    <scope>NUCLEOTIDE SEQUENCE [LARGE SCALE GENOMIC DNA]</scope>
</reference>
<keyword evidence="10" id="KW-1185">Reference proteome</keyword>
<keyword evidence="8" id="KW-0333">Golgi apparatus</keyword>
<evidence type="ECO:0000256" key="3">
    <source>
        <dbReference type="ARBA" id="ARBA00022502"/>
    </source>
</evidence>
<evidence type="ECO:0000256" key="4">
    <source>
        <dbReference type="ARBA" id="ARBA00022692"/>
    </source>
</evidence>
<comment type="caution">
    <text evidence="8">Lacks conserved residue(s) required for the propagation of feature annotation.</text>
</comment>
<feature type="non-terminal residue" evidence="9">
    <location>
        <position position="90"/>
    </location>
</feature>
<comment type="function">
    <text evidence="8">Involved in the lipid remodeling steps of GPI-anchor maturation.</text>
</comment>
<dbReference type="Pfam" id="PF04080">
    <property type="entry name" value="Per1"/>
    <property type="match status" value="1"/>
</dbReference>
<evidence type="ECO:0000256" key="5">
    <source>
        <dbReference type="ARBA" id="ARBA00022729"/>
    </source>
</evidence>
<evidence type="ECO:0000256" key="6">
    <source>
        <dbReference type="ARBA" id="ARBA00022989"/>
    </source>
</evidence>
<evidence type="ECO:0000313" key="10">
    <source>
        <dbReference type="Proteomes" id="UP000054359"/>
    </source>
</evidence>
<keyword evidence="4 8" id="KW-0812">Transmembrane</keyword>
<evidence type="ECO:0000313" key="9">
    <source>
        <dbReference type="EMBL" id="KFM58157.1"/>
    </source>
</evidence>
<evidence type="ECO:0000256" key="2">
    <source>
        <dbReference type="ARBA" id="ARBA00006387"/>
    </source>
</evidence>
<evidence type="ECO:0000256" key="7">
    <source>
        <dbReference type="ARBA" id="ARBA00023136"/>
    </source>
</evidence>
<dbReference type="PANTHER" id="PTHR13148:SF0">
    <property type="entry name" value="POST-GPI ATTACHMENT TO PROTEINS FACTOR 3"/>
    <property type="match status" value="1"/>
</dbReference>
<keyword evidence="3 8" id="KW-0337">GPI-anchor biosynthesis</keyword>
<sequence length="90" mass="10733">MKANILIGLLNSCGWMMWCYKHRYKQYVWKCAVSVLAVNMLLLLELCDFPPWKFLIDAHALWHLGTIPVPLLWYSFLIEDCLYEKKIHEC</sequence>
<keyword evidence="5" id="KW-0732">Signal</keyword>
<protein>
    <recommendedName>
        <fullName evidence="8">Post-GPI attachment to proteins factor 3</fullName>
    </recommendedName>
</protein>
<name>A0A087SZ68_STEMI</name>
<keyword evidence="6 8" id="KW-1133">Transmembrane helix</keyword>
<dbReference type="OMA" id="KCAFPIL"/>
<organism evidence="9 10">
    <name type="scientific">Stegodyphus mimosarum</name>
    <name type="common">African social velvet spider</name>
    <dbReference type="NCBI Taxonomy" id="407821"/>
    <lineage>
        <taxon>Eukaryota</taxon>
        <taxon>Metazoa</taxon>
        <taxon>Ecdysozoa</taxon>
        <taxon>Arthropoda</taxon>
        <taxon>Chelicerata</taxon>
        <taxon>Arachnida</taxon>
        <taxon>Araneae</taxon>
        <taxon>Araneomorphae</taxon>
        <taxon>Entelegynae</taxon>
        <taxon>Eresoidea</taxon>
        <taxon>Eresidae</taxon>
        <taxon>Stegodyphus</taxon>
    </lineage>
</organism>
<proteinExistence type="inferred from homology"/>
<dbReference type="GO" id="GO:0016788">
    <property type="term" value="F:hydrolase activity, acting on ester bonds"/>
    <property type="evidence" value="ECO:0007669"/>
    <property type="project" value="TreeGrafter"/>
</dbReference>
<dbReference type="GO" id="GO:0000139">
    <property type="term" value="C:Golgi membrane"/>
    <property type="evidence" value="ECO:0007669"/>
    <property type="project" value="UniProtKB-SubCell"/>
</dbReference>